<dbReference type="CDD" id="cd22191">
    <property type="entry name" value="DPBB_RlpA_EXP_N-like"/>
    <property type="match status" value="1"/>
</dbReference>
<dbReference type="InterPro" id="IPR051477">
    <property type="entry name" value="Expansin_CellWall"/>
</dbReference>
<evidence type="ECO:0000313" key="5">
    <source>
        <dbReference type="Proteomes" id="UP000054166"/>
    </source>
</evidence>
<evidence type="ECO:0000313" key="4">
    <source>
        <dbReference type="EMBL" id="KIM80834.1"/>
    </source>
</evidence>
<dbReference type="InParanoid" id="A0A0C3FM28"/>
<evidence type="ECO:0000256" key="1">
    <source>
        <dbReference type="ARBA" id="ARBA00022729"/>
    </source>
</evidence>
<dbReference type="STRING" id="765440.A0A0C3FM28"/>
<evidence type="ECO:0000256" key="2">
    <source>
        <dbReference type="SAM" id="MobiDB-lite"/>
    </source>
</evidence>
<name>A0A0C3FM28_PILCF</name>
<gene>
    <name evidence="4" type="ORF">PILCRDRAFT_9264</name>
</gene>
<evidence type="ECO:0008006" key="6">
    <source>
        <dbReference type="Google" id="ProtNLM"/>
    </source>
</evidence>
<evidence type="ECO:0000256" key="3">
    <source>
        <dbReference type="SAM" id="SignalP"/>
    </source>
</evidence>
<feature type="region of interest" description="Disordered" evidence="2">
    <location>
        <begin position="149"/>
        <end position="199"/>
    </location>
</feature>
<organism evidence="4 5">
    <name type="scientific">Piloderma croceum (strain F 1598)</name>
    <dbReference type="NCBI Taxonomy" id="765440"/>
    <lineage>
        <taxon>Eukaryota</taxon>
        <taxon>Fungi</taxon>
        <taxon>Dikarya</taxon>
        <taxon>Basidiomycota</taxon>
        <taxon>Agaricomycotina</taxon>
        <taxon>Agaricomycetes</taxon>
        <taxon>Agaricomycetidae</taxon>
        <taxon>Atheliales</taxon>
        <taxon>Atheliaceae</taxon>
        <taxon>Piloderma</taxon>
    </lineage>
</organism>
<accession>A0A0C3FM28</accession>
<keyword evidence="5" id="KW-1185">Reference proteome</keyword>
<feature type="chain" id="PRO_5002164486" description="RlpA-like protein double-psi beta-barrel domain-containing protein" evidence="3">
    <location>
        <begin position="20"/>
        <end position="247"/>
    </location>
</feature>
<proteinExistence type="predicted"/>
<keyword evidence="1 3" id="KW-0732">Signal</keyword>
<dbReference type="Proteomes" id="UP000054166">
    <property type="component" value="Unassembled WGS sequence"/>
</dbReference>
<dbReference type="EMBL" id="KN833002">
    <property type="protein sequence ID" value="KIM80834.1"/>
    <property type="molecule type" value="Genomic_DNA"/>
</dbReference>
<sequence>MRFLDLFTLLAFALPLVIASPHEHHLRQTELNKRSGADVGLHKRISNARITFYDAGLGACGGTNKNSDFIVALNRLQFGSGSDCYKTITITVNGKSHSATIVDEARVLYSSSCEGCPFGGIDMSPALFDYFASASAGIIYGDWEFDDGGGDSGSPSTTHKSSHSSTHSSTTHSTSSANKATVAKTHPSTSTTTSSTSTPSINYSAGAASGLAVPTGAVTPGAVNNIDGFNQVIIGMGGLIVAGANAN</sequence>
<feature type="signal peptide" evidence="3">
    <location>
        <begin position="1"/>
        <end position="19"/>
    </location>
</feature>
<feature type="compositionally biased region" description="Low complexity" evidence="2">
    <location>
        <begin position="153"/>
        <end position="176"/>
    </location>
</feature>
<feature type="compositionally biased region" description="Low complexity" evidence="2">
    <location>
        <begin position="187"/>
        <end position="199"/>
    </location>
</feature>
<dbReference type="InterPro" id="IPR036908">
    <property type="entry name" value="RlpA-like_sf"/>
</dbReference>
<dbReference type="PANTHER" id="PTHR31836:SF28">
    <property type="entry name" value="SRCR DOMAIN-CONTAINING PROTEIN-RELATED"/>
    <property type="match status" value="1"/>
</dbReference>
<dbReference type="PANTHER" id="PTHR31836">
    <property type="match status" value="1"/>
</dbReference>
<protein>
    <recommendedName>
        <fullName evidence="6">RlpA-like protein double-psi beta-barrel domain-containing protein</fullName>
    </recommendedName>
</protein>
<dbReference type="AlphaFoldDB" id="A0A0C3FM28"/>
<dbReference type="HOGENOM" id="CLU_047639_0_1_1"/>
<dbReference type="Gene3D" id="2.40.40.10">
    <property type="entry name" value="RlpA-like domain"/>
    <property type="match status" value="1"/>
</dbReference>
<dbReference type="OrthoDB" id="623670at2759"/>
<reference evidence="5" key="2">
    <citation type="submission" date="2015-01" db="EMBL/GenBank/DDBJ databases">
        <title>Evolutionary Origins and Diversification of the Mycorrhizal Mutualists.</title>
        <authorList>
            <consortium name="DOE Joint Genome Institute"/>
            <consortium name="Mycorrhizal Genomics Consortium"/>
            <person name="Kohler A."/>
            <person name="Kuo A."/>
            <person name="Nagy L.G."/>
            <person name="Floudas D."/>
            <person name="Copeland A."/>
            <person name="Barry K.W."/>
            <person name="Cichocki N."/>
            <person name="Veneault-Fourrey C."/>
            <person name="LaButti K."/>
            <person name="Lindquist E.A."/>
            <person name="Lipzen A."/>
            <person name="Lundell T."/>
            <person name="Morin E."/>
            <person name="Murat C."/>
            <person name="Riley R."/>
            <person name="Ohm R."/>
            <person name="Sun H."/>
            <person name="Tunlid A."/>
            <person name="Henrissat B."/>
            <person name="Grigoriev I.V."/>
            <person name="Hibbett D.S."/>
            <person name="Martin F."/>
        </authorList>
    </citation>
    <scope>NUCLEOTIDE SEQUENCE [LARGE SCALE GENOMIC DNA]</scope>
    <source>
        <strain evidence="5">F 1598</strain>
    </source>
</reference>
<dbReference type="SUPFAM" id="SSF50685">
    <property type="entry name" value="Barwin-like endoglucanases"/>
    <property type="match status" value="1"/>
</dbReference>
<reference evidence="4 5" key="1">
    <citation type="submission" date="2014-04" db="EMBL/GenBank/DDBJ databases">
        <authorList>
            <consortium name="DOE Joint Genome Institute"/>
            <person name="Kuo A."/>
            <person name="Tarkka M."/>
            <person name="Buscot F."/>
            <person name="Kohler A."/>
            <person name="Nagy L.G."/>
            <person name="Floudas D."/>
            <person name="Copeland A."/>
            <person name="Barry K.W."/>
            <person name="Cichocki N."/>
            <person name="Veneault-Fourrey C."/>
            <person name="LaButti K."/>
            <person name="Lindquist E.A."/>
            <person name="Lipzen A."/>
            <person name="Lundell T."/>
            <person name="Morin E."/>
            <person name="Murat C."/>
            <person name="Sun H."/>
            <person name="Tunlid A."/>
            <person name="Henrissat B."/>
            <person name="Grigoriev I.V."/>
            <person name="Hibbett D.S."/>
            <person name="Martin F."/>
            <person name="Nordberg H.P."/>
            <person name="Cantor M.N."/>
            <person name="Hua S.X."/>
        </authorList>
    </citation>
    <scope>NUCLEOTIDE SEQUENCE [LARGE SCALE GENOMIC DNA]</scope>
    <source>
        <strain evidence="4 5">F 1598</strain>
    </source>
</reference>